<keyword evidence="3" id="KW-1185">Reference proteome</keyword>
<gene>
    <name evidence="2" type="ORF">EVAR_13428_1</name>
</gene>
<evidence type="ECO:0000313" key="3">
    <source>
        <dbReference type="Proteomes" id="UP000299102"/>
    </source>
</evidence>
<reference evidence="2 3" key="1">
    <citation type="journal article" date="2019" name="Commun. Biol.">
        <title>The bagworm genome reveals a unique fibroin gene that provides high tensile strength.</title>
        <authorList>
            <person name="Kono N."/>
            <person name="Nakamura H."/>
            <person name="Ohtoshi R."/>
            <person name="Tomita M."/>
            <person name="Numata K."/>
            <person name="Arakawa K."/>
        </authorList>
    </citation>
    <scope>NUCLEOTIDE SEQUENCE [LARGE SCALE GENOMIC DNA]</scope>
</reference>
<dbReference type="AlphaFoldDB" id="A0A4C1V6M8"/>
<name>A0A4C1V6M8_EUMVA</name>
<sequence length="103" mass="11443">MRLKLQGNILSCVPSIAPLRSRSGGLAIREQFPCSSSAAIRITSGVSNVIAIRIQIGIERRECISVVVAIDRMRTGKRNRHRRPDSPDHPKSKRDDISINQLT</sequence>
<feature type="compositionally biased region" description="Basic and acidic residues" evidence="1">
    <location>
        <begin position="84"/>
        <end position="97"/>
    </location>
</feature>
<dbReference type="EMBL" id="BGZK01000286">
    <property type="protein sequence ID" value="GBP34289.1"/>
    <property type="molecule type" value="Genomic_DNA"/>
</dbReference>
<proteinExistence type="predicted"/>
<comment type="caution">
    <text evidence="2">The sequence shown here is derived from an EMBL/GenBank/DDBJ whole genome shotgun (WGS) entry which is preliminary data.</text>
</comment>
<dbReference type="Proteomes" id="UP000299102">
    <property type="component" value="Unassembled WGS sequence"/>
</dbReference>
<accession>A0A4C1V6M8</accession>
<evidence type="ECO:0000313" key="2">
    <source>
        <dbReference type="EMBL" id="GBP34289.1"/>
    </source>
</evidence>
<evidence type="ECO:0000256" key="1">
    <source>
        <dbReference type="SAM" id="MobiDB-lite"/>
    </source>
</evidence>
<organism evidence="2 3">
    <name type="scientific">Eumeta variegata</name>
    <name type="common">Bagworm moth</name>
    <name type="synonym">Eumeta japonica</name>
    <dbReference type="NCBI Taxonomy" id="151549"/>
    <lineage>
        <taxon>Eukaryota</taxon>
        <taxon>Metazoa</taxon>
        <taxon>Ecdysozoa</taxon>
        <taxon>Arthropoda</taxon>
        <taxon>Hexapoda</taxon>
        <taxon>Insecta</taxon>
        <taxon>Pterygota</taxon>
        <taxon>Neoptera</taxon>
        <taxon>Endopterygota</taxon>
        <taxon>Lepidoptera</taxon>
        <taxon>Glossata</taxon>
        <taxon>Ditrysia</taxon>
        <taxon>Tineoidea</taxon>
        <taxon>Psychidae</taxon>
        <taxon>Oiketicinae</taxon>
        <taxon>Eumeta</taxon>
    </lineage>
</organism>
<protein>
    <submittedName>
        <fullName evidence="2">Uncharacterized protein</fullName>
    </submittedName>
</protein>
<feature type="region of interest" description="Disordered" evidence="1">
    <location>
        <begin position="74"/>
        <end position="103"/>
    </location>
</feature>